<proteinExistence type="predicted"/>
<organism evidence="1 2">
    <name type="scientific">Pseudofrankia inefficax (strain DSM 45817 / CECT 9037 / DDB 130130 / EuI1c)</name>
    <name type="common">Frankia inefficax</name>
    <dbReference type="NCBI Taxonomy" id="298654"/>
    <lineage>
        <taxon>Bacteria</taxon>
        <taxon>Bacillati</taxon>
        <taxon>Actinomycetota</taxon>
        <taxon>Actinomycetes</taxon>
        <taxon>Frankiales</taxon>
        <taxon>Frankiaceae</taxon>
        <taxon>Pseudofrankia</taxon>
    </lineage>
</organism>
<gene>
    <name evidence="1" type="ordered locus">FraEuI1c_0893</name>
</gene>
<dbReference type="KEGG" id="fri:FraEuI1c_0893"/>
<dbReference type="HOGENOM" id="CLU_1913993_0_0_11"/>
<dbReference type="AlphaFoldDB" id="E3IXF2"/>
<protein>
    <submittedName>
        <fullName evidence="1">Uncharacterized protein</fullName>
    </submittedName>
</protein>
<sequence length="132" mass="14666">MECGLAVFGFSAGKERDFVWYVFALTWAHRFLTLEEREVNFGEPRSEVAKDEAGLKLHHVVVVSTGAVPMAFDVEEQPPADPGLGFGCLPNEFQQHPRRGFEIFTRSHHVVERYSCGSGTAGRTVGSLLARQ</sequence>
<evidence type="ECO:0000313" key="2">
    <source>
        <dbReference type="Proteomes" id="UP000002484"/>
    </source>
</evidence>
<dbReference type="Proteomes" id="UP000002484">
    <property type="component" value="Chromosome"/>
</dbReference>
<reference evidence="1 2" key="1">
    <citation type="submission" date="2010-10" db="EMBL/GenBank/DDBJ databases">
        <title>Complete sequence of Frankia sp. EuI1c.</title>
        <authorList>
            <consortium name="US DOE Joint Genome Institute"/>
            <person name="Lucas S."/>
            <person name="Copeland A."/>
            <person name="Lapidus A."/>
            <person name="Cheng J.-F."/>
            <person name="Bruce D."/>
            <person name="Goodwin L."/>
            <person name="Pitluck S."/>
            <person name="Chertkov O."/>
            <person name="Detter J.C."/>
            <person name="Han C."/>
            <person name="Tapia R."/>
            <person name="Land M."/>
            <person name="Hauser L."/>
            <person name="Jeffries C."/>
            <person name="Kyrpides N."/>
            <person name="Ivanova N."/>
            <person name="Mikhailova N."/>
            <person name="Beauchemin N."/>
            <person name="Sen A."/>
            <person name="Sur S.A."/>
            <person name="Gtari M."/>
            <person name="Wall L."/>
            <person name="Tisa L."/>
            <person name="Woyke T."/>
        </authorList>
    </citation>
    <scope>NUCLEOTIDE SEQUENCE [LARGE SCALE GENOMIC DNA]</scope>
    <source>
        <strain evidence="2">DSM 45817 / CECT 9037 / EuI1c</strain>
    </source>
</reference>
<evidence type="ECO:0000313" key="1">
    <source>
        <dbReference type="EMBL" id="ADP78969.1"/>
    </source>
</evidence>
<name>E3IXF2_PSEI1</name>
<accession>E3IXF2</accession>
<dbReference type="EMBL" id="CP002299">
    <property type="protein sequence ID" value="ADP78969.1"/>
    <property type="molecule type" value="Genomic_DNA"/>
</dbReference>
<dbReference type="InParanoid" id="E3IXF2"/>
<keyword evidence="2" id="KW-1185">Reference proteome</keyword>